<dbReference type="InParanoid" id="A0CHR6"/>
<keyword evidence="2" id="KW-1185">Reference proteome</keyword>
<evidence type="ECO:0000313" key="2">
    <source>
        <dbReference type="Proteomes" id="UP000000600"/>
    </source>
</evidence>
<dbReference type="RefSeq" id="XP_001437730.1">
    <property type="nucleotide sequence ID" value="XM_001437693.1"/>
</dbReference>
<name>A0CHR6_PARTE</name>
<dbReference type="KEGG" id="ptm:GSPATT00038435001"/>
<reference evidence="1 2" key="1">
    <citation type="journal article" date="2006" name="Nature">
        <title>Global trends of whole-genome duplications revealed by the ciliate Paramecium tetraurelia.</title>
        <authorList>
            <consortium name="Genoscope"/>
            <person name="Aury J.-M."/>
            <person name="Jaillon O."/>
            <person name="Duret L."/>
            <person name="Noel B."/>
            <person name="Jubin C."/>
            <person name="Porcel B.M."/>
            <person name="Segurens B."/>
            <person name="Daubin V."/>
            <person name="Anthouard V."/>
            <person name="Aiach N."/>
            <person name="Arnaiz O."/>
            <person name="Billaut A."/>
            <person name="Beisson J."/>
            <person name="Blanc I."/>
            <person name="Bouhouche K."/>
            <person name="Camara F."/>
            <person name="Duharcourt S."/>
            <person name="Guigo R."/>
            <person name="Gogendeau D."/>
            <person name="Katinka M."/>
            <person name="Keller A.-M."/>
            <person name="Kissmehl R."/>
            <person name="Klotz C."/>
            <person name="Koll F."/>
            <person name="Le Moue A."/>
            <person name="Lepere C."/>
            <person name="Malinsky S."/>
            <person name="Nowacki M."/>
            <person name="Nowak J.K."/>
            <person name="Plattner H."/>
            <person name="Poulain J."/>
            <person name="Ruiz F."/>
            <person name="Serrano V."/>
            <person name="Zagulski M."/>
            <person name="Dessen P."/>
            <person name="Betermier M."/>
            <person name="Weissenbach J."/>
            <person name="Scarpelli C."/>
            <person name="Schachter V."/>
            <person name="Sperling L."/>
            <person name="Meyer E."/>
            <person name="Cohen J."/>
            <person name="Wincker P."/>
        </authorList>
    </citation>
    <scope>NUCLEOTIDE SEQUENCE [LARGE SCALE GENOMIC DNA]</scope>
    <source>
        <strain evidence="1 2">Stock d4-2</strain>
    </source>
</reference>
<accession>A0CHR6</accession>
<gene>
    <name evidence="1" type="ORF">GSPATT00038435001</name>
</gene>
<dbReference type="EMBL" id="CT868078">
    <property type="protein sequence ID" value="CAK70333.1"/>
    <property type="molecule type" value="Genomic_DNA"/>
</dbReference>
<dbReference type="Proteomes" id="UP000000600">
    <property type="component" value="Unassembled WGS sequence"/>
</dbReference>
<protein>
    <submittedName>
        <fullName evidence="1">Uncharacterized protein</fullName>
    </submittedName>
</protein>
<organism evidence="1 2">
    <name type="scientific">Paramecium tetraurelia</name>
    <dbReference type="NCBI Taxonomy" id="5888"/>
    <lineage>
        <taxon>Eukaryota</taxon>
        <taxon>Sar</taxon>
        <taxon>Alveolata</taxon>
        <taxon>Ciliophora</taxon>
        <taxon>Intramacronucleata</taxon>
        <taxon>Oligohymenophorea</taxon>
        <taxon>Peniculida</taxon>
        <taxon>Parameciidae</taxon>
        <taxon>Paramecium</taxon>
    </lineage>
</organism>
<dbReference type="GeneID" id="5023515"/>
<dbReference type="AlphaFoldDB" id="A0CHR6"/>
<sequence length="321" mass="38059">MLQLQKDFINNCQIVSFNQLAQTNLSILTFCQHFFFPYYLCDFLINHSFTFVYPGKCNLLKFRVDEQEGRFQFVNFEIPTLASFFMYSQELSVFLCFFPITISSAPTLFKVQIKLSLYILKNWRCYIFHHHDRHLRFIPFIIPVIHFKSIIIYPHKKATITFQVLIKWFFLQIQSKKYLKFEGKLKTTKLDLKVGVILSFRSQIDYRDHHYLRTNGKGTVIVFPKSQCLLRPDSGLLTQGSRIKITSQMTILLEDCSRTSSLLDNLRINLYLFLSTNNFSMRQRIHLRKLIDLNYVNASLFVKIQQTKSEINKIQNLLNQI</sequence>
<proteinExistence type="predicted"/>
<evidence type="ECO:0000313" key="1">
    <source>
        <dbReference type="EMBL" id="CAK70333.1"/>
    </source>
</evidence>
<dbReference type="HOGENOM" id="CLU_867282_0_0_1"/>